<dbReference type="RefSeq" id="WP_133686312.1">
    <property type="nucleotide sequence ID" value="NZ_SOAY01000010.1"/>
</dbReference>
<feature type="transmembrane region" description="Helical" evidence="5">
    <location>
        <begin position="247"/>
        <end position="266"/>
    </location>
</feature>
<evidence type="ECO:0000256" key="3">
    <source>
        <dbReference type="ARBA" id="ARBA00022989"/>
    </source>
</evidence>
<dbReference type="InterPro" id="IPR051598">
    <property type="entry name" value="TSUP/Inactive_protease-like"/>
</dbReference>
<name>A0A4R7K6I2_9FLAO</name>
<feature type="transmembrane region" description="Helical" evidence="5">
    <location>
        <begin position="101"/>
        <end position="128"/>
    </location>
</feature>
<dbReference type="PANTHER" id="PTHR43701">
    <property type="entry name" value="MEMBRANE TRANSPORTER PROTEIN MJ0441-RELATED"/>
    <property type="match status" value="1"/>
</dbReference>
<evidence type="ECO:0000256" key="1">
    <source>
        <dbReference type="ARBA" id="ARBA00004141"/>
    </source>
</evidence>
<sequence length="272" mass="30025">MEITQILGYFGALAIGVVLGLIGSGGSLMAIPIFTYFFHIGPVTTTAYSLFVVGTSATIGALGNLKKKLVNFRIVIFFGIPTFISVFLVRKFLIPIIPEELFSLFGYVVTQHFAILFLLAILMLVSGYSMIHNNKVYHNPFDQLYYNYPIMIIAGVLIGVLTGVIGIGGGFLIVPSLVICLRLPMKNAVVTSMFIIALKSLIGFLGDILNVEINWSFLFGFTLVSVLGILLGSYFSTFVKGEKLKKYFGWFLICIVLCIMVKELFFGETEFI</sequence>
<feature type="transmembrane region" description="Helical" evidence="5">
    <location>
        <begin position="215"/>
        <end position="235"/>
    </location>
</feature>
<keyword evidence="3 5" id="KW-1133">Transmembrane helix</keyword>
<comment type="caution">
    <text evidence="6">The sequence shown here is derived from an EMBL/GenBank/DDBJ whole genome shotgun (WGS) entry which is preliminary data.</text>
</comment>
<proteinExistence type="inferred from homology"/>
<feature type="transmembrane region" description="Helical" evidence="5">
    <location>
        <begin position="45"/>
        <end position="63"/>
    </location>
</feature>
<keyword evidence="2 5" id="KW-0812">Transmembrane</keyword>
<dbReference type="InterPro" id="IPR002781">
    <property type="entry name" value="TM_pro_TauE-like"/>
</dbReference>
<dbReference type="Pfam" id="PF01925">
    <property type="entry name" value="TauE"/>
    <property type="match status" value="1"/>
</dbReference>
<comment type="subcellular location">
    <subcellularLocation>
        <location evidence="5">Cell membrane</location>
        <topology evidence="5">Multi-pass membrane protein</topology>
    </subcellularLocation>
    <subcellularLocation>
        <location evidence="1">Membrane</location>
        <topology evidence="1">Multi-pass membrane protein</topology>
    </subcellularLocation>
</comment>
<evidence type="ECO:0000256" key="4">
    <source>
        <dbReference type="ARBA" id="ARBA00023136"/>
    </source>
</evidence>
<comment type="similarity">
    <text evidence="5">Belongs to the 4-toluene sulfonate uptake permease (TSUP) (TC 2.A.102) family.</text>
</comment>
<dbReference type="OrthoDB" id="8559161at2"/>
<dbReference type="GO" id="GO:0005886">
    <property type="term" value="C:plasma membrane"/>
    <property type="evidence" value="ECO:0007669"/>
    <property type="project" value="UniProtKB-SubCell"/>
</dbReference>
<feature type="transmembrane region" description="Helical" evidence="5">
    <location>
        <begin position="6"/>
        <end position="38"/>
    </location>
</feature>
<protein>
    <recommendedName>
        <fullName evidence="5">Probable membrane transporter protein</fullName>
    </recommendedName>
</protein>
<accession>A0A4R7K6I2</accession>
<reference evidence="6 7" key="1">
    <citation type="submission" date="2019-03" db="EMBL/GenBank/DDBJ databases">
        <title>Genomic Encyclopedia of Archaeal and Bacterial Type Strains, Phase II (KMG-II): from individual species to whole genera.</title>
        <authorList>
            <person name="Goeker M."/>
        </authorList>
    </citation>
    <scope>NUCLEOTIDE SEQUENCE [LARGE SCALE GENOMIC DNA]</scope>
    <source>
        <strain evidence="6 7">DSM 25233</strain>
    </source>
</reference>
<evidence type="ECO:0000256" key="2">
    <source>
        <dbReference type="ARBA" id="ARBA00022692"/>
    </source>
</evidence>
<dbReference type="EMBL" id="SOAY01000010">
    <property type="protein sequence ID" value="TDT46875.1"/>
    <property type="molecule type" value="Genomic_DNA"/>
</dbReference>
<gene>
    <name evidence="6" type="ORF">CLV90_0939</name>
</gene>
<dbReference type="Proteomes" id="UP000294749">
    <property type="component" value="Unassembled WGS sequence"/>
</dbReference>
<dbReference type="PANTHER" id="PTHR43701:SF2">
    <property type="entry name" value="MEMBRANE TRANSPORTER PROTEIN YJNA-RELATED"/>
    <property type="match status" value="1"/>
</dbReference>
<evidence type="ECO:0000256" key="5">
    <source>
        <dbReference type="RuleBase" id="RU363041"/>
    </source>
</evidence>
<evidence type="ECO:0000313" key="7">
    <source>
        <dbReference type="Proteomes" id="UP000294749"/>
    </source>
</evidence>
<keyword evidence="7" id="KW-1185">Reference proteome</keyword>
<organism evidence="6 7">
    <name type="scientific">Maribacter spongiicola</name>
    <dbReference type="NCBI Taxonomy" id="1206753"/>
    <lineage>
        <taxon>Bacteria</taxon>
        <taxon>Pseudomonadati</taxon>
        <taxon>Bacteroidota</taxon>
        <taxon>Flavobacteriia</taxon>
        <taxon>Flavobacteriales</taxon>
        <taxon>Flavobacteriaceae</taxon>
        <taxon>Maribacter</taxon>
    </lineage>
</organism>
<feature type="transmembrane region" description="Helical" evidence="5">
    <location>
        <begin position="188"/>
        <end position="209"/>
    </location>
</feature>
<evidence type="ECO:0000313" key="6">
    <source>
        <dbReference type="EMBL" id="TDT46875.1"/>
    </source>
</evidence>
<feature type="transmembrane region" description="Helical" evidence="5">
    <location>
        <begin position="148"/>
        <end position="181"/>
    </location>
</feature>
<feature type="transmembrane region" description="Helical" evidence="5">
    <location>
        <begin position="69"/>
        <end position="89"/>
    </location>
</feature>
<keyword evidence="4 5" id="KW-0472">Membrane</keyword>
<dbReference type="AlphaFoldDB" id="A0A4R7K6I2"/>
<keyword evidence="5" id="KW-1003">Cell membrane</keyword>